<evidence type="ECO:0000313" key="2">
    <source>
        <dbReference type="EMBL" id="MBS8261960.1"/>
    </source>
</evidence>
<proteinExistence type="predicted"/>
<comment type="caution">
    <text evidence="2">The sequence shown here is derived from an EMBL/GenBank/DDBJ whole genome shotgun (WGS) entry which is preliminary data.</text>
</comment>
<reference evidence="2" key="1">
    <citation type="submission" date="2018-08" db="EMBL/GenBank/DDBJ databases">
        <authorList>
            <person name="Jin W."/>
            <person name="Wang H."/>
            <person name="Yang Y."/>
            <person name="Li M."/>
            <person name="Liu J."/>
        </authorList>
    </citation>
    <scope>NUCLEOTIDE SEQUENCE</scope>
    <source>
        <strain evidence="2">AESS21</strain>
    </source>
</reference>
<organism evidence="2 3">
    <name type="scientific">Roseibium polysiphoniae</name>
    <dbReference type="NCBI Taxonomy" id="2571221"/>
    <lineage>
        <taxon>Bacteria</taxon>
        <taxon>Pseudomonadati</taxon>
        <taxon>Pseudomonadota</taxon>
        <taxon>Alphaproteobacteria</taxon>
        <taxon>Hyphomicrobiales</taxon>
        <taxon>Stappiaceae</taxon>
        <taxon>Roseibium</taxon>
    </lineage>
</organism>
<name>A0A944CF36_9HYPH</name>
<dbReference type="Proteomes" id="UP000705379">
    <property type="component" value="Unassembled WGS sequence"/>
</dbReference>
<accession>A0A944CF36</accession>
<dbReference type="RefSeq" id="WP_213217272.1">
    <property type="nucleotide sequence ID" value="NZ_QTKU01000004.1"/>
</dbReference>
<feature type="domain" description="BioF2-like acetyltransferase" evidence="1">
    <location>
        <begin position="189"/>
        <end position="314"/>
    </location>
</feature>
<evidence type="ECO:0000259" key="1">
    <source>
        <dbReference type="Pfam" id="PF13480"/>
    </source>
</evidence>
<dbReference type="EMBL" id="QTKU01000004">
    <property type="protein sequence ID" value="MBS8261960.1"/>
    <property type="molecule type" value="Genomic_DNA"/>
</dbReference>
<protein>
    <submittedName>
        <fullName evidence="2">GNAT family N-acetyltransferase</fullName>
    </submittedName>
</protein>
<reference evidence="2" key="2">
    <citation type="journal article" date="2021" name="Microorganisms">
        <title>Bacterial Dimethylsulfoniopropionate Biosynthesis in the East China Sea.</title>
        <authorList>
            <person name="Liu J."/>
            <person name="Zhang Y."/>
            <person name="Liu J."/>
            <person name="Zhong H."/>
            <person name="Williams B.T."/>
            <person name="Zheng Y."/>
            <person name="Curson A.R.J."/>
            <person name="Sun C."/>
            <person name="Sun H."/>
            <person name="Song D."/>
            <person name="Wagner Mackenzie B."/>
            <person name="Bermejo Martinez A."/>
            <person name="Todd J.D."/>
            <person name="Zhang X.H."/>
        </authorList>
    </citation>
    <scope>NUCLEOTIDE SEQUENCE</scope>
    <source>
        <strain evidence="2">AESS21</strain>
    </source>
</reference>
<sequence>MIHEPTDASGHSLLGEDHLEPLVLDPCTASDHLDAWRKLSANALDPNPFFGPDFLIPFLENTGKSGVRLFVIRCGRTGDWLMAAPMGRRRLGLAVSAASSWATEYGPLGTPLLSVEAPQRVPAAFLALTAEKTRLPLIAFPYLPFEGATARAIEGSGNWSFRRGPVSMRASHAAGPEGEAQFAKAFSGKRRKELPRLIRRLSQEGEVRFESHTGDDVPRHFESFLQLEASGWKGTRATALLSHQNTARFAREMIEKLAASGSVRIDTISVSGKPIAMLVIMLDSGRAFSWKIAFDESYARSSPGAQITLFALERNLQDPAITGGDSLAVPGHPMIEPLWRGRLSYGTLLGARSVPGRALQMAAKYDMALEGDIRRVARMLLRRAG</sequence>
<gene>
    <name evidence="2" type="ORF">DYI23_17155</name>
</gene>
<dbReference type="Pfam" id="PF13480">
    <property type="entry name" value="Acetyltransf_6"/>
    <property type="match status" value="1"/>
</dbReference>
<dbReference type="AlphaFoldDB" id="A0A944CF36"/>
<dbReference type="SUPFAM" id="SSF55729">
    <property type="entry name" value="Acyl-CoA N-acyltransferases (Nat)"/>
    <property type="match status" value="1"/>
</dbReference>
<dbReference type="InterPro" id="IPR038740">
    <property type="entry name" value="BioF2-like_GNAT_dom"/>
</dbReference>
<evidence type="ECO:0000313" key="3">
    <source>
        <dbReference type="Proteomes" id="UP000705379"/>
    </source>
</evidence>
<dbReference type="InterPro" id="IPR016181">
    <property type="entry name" value="Acyl_CoA_acyltransferase"/>
</dbReference>